<dbReference type="InterPro" id="IPR006076">
    <property type="entry name" value="FAD-dep_OxRdtase"/>
</dbReference>
<gene>
    <name evidence="3" type="ORF">C8E89_13931</name>
</gene>
<keyword evidence="4" id="KW-1185">Reference proteome</keyword>
<organism evidence="3 4">
    <name type="scientific">Mycolicibacterium moriokaense</name>
    <dbReference type="NCBI Taxonomy" id="39691"/>
    <lineage>
        <taxon>Bacteria</taxon>
        <taxon>Bacillati</taxon>
        <taxon>Actinomycetota</taxon>
        <taxon>Actinomycetes</taxon>
        <taxon>Mycobacteriales</taxon>
        <taxon>Mycobacteriaceae</taxon>
        <taxon>Mycolicibacterium</taxon>
    </lineage>
</organism>
<dbReference type="Proteomes" id="UP000247781">
    <property type="component" value="Unassembled WGS sequence"/>
</dbReference>
<proteinExistence type="predicted"/>
<dbReference type="OrthoDB" id="9801699at2"/>
<feature type="domain" description="FAD dependent oxidoreductase" evidence="1">
    <location>
        <begin position="8"/>
        <end position="356"/>
    </location>
</feature>
<dbReference type="CDD" id="cd19946">
    <property type="entry name" value="GlpA-like_Fer2_BFD-like"/>
    <property type="match status" value="1"/>
</dbReference>
<evidence type="ECO:0000259" key="2">
    <source>
        <dbReference type="Pfam" id="PF04324"/>
    </source>
</evidence>
<dbReference type="Pfam" id="PF01266">
    <property type="entry name" value="DAO"/>
    <property type="match status" value="1"/>
</dbReference>
<dbReference type="Pfam" id="PF04324">
    <property type="entry name" value="Fer2_BFD"/>
    <property type="match status" value="1"/>
</dbReference>
<sequence length="480" mass="51269">MTTATRYDVVVIGAGIVGSAIARELAGHQLSVALLEARDDVGDGTSKANTAILHTGFDAKPGTLESALVSRGYHLLSEYATHTGIPIEHTGAILVAWDQEQLDALPSLIDKAEANGYHRCQLIDAEAVYTQLPQLGPGALGGMTVPDESIICTWTVNLALATDAVNRGVTLLTSHRIDRVDAGGDATTLHTSRGPVTARWVVNAAGLGADLIDAMFGYCRFTVTPRRGELIVYDKLARALIDKIVLPVPTSRGKGVLVSPTIYGNVMLGPTSEDLQDRTDTATSEAGFEFLLDKGRKLMPKLLEEEVTATYSGLRAAIDHNDYLIETDAAQRYLLVGGIRSTGLTSGMAVAEYVRDQLAAAGLALVPRTDLPAPPRMPNIGEAFPRPYQRSDMIADDPAYGRIVCFCERVTEGEVRDACRSVVPPAALDGLRRRTRVMNGRCQAFFCGAEVQALLEREVGAPQPVSAAPAAAVTSQEAHR</sequence>
<feature type="domain" description="BFD-like [2Fe-2S]-binding" evidence="2">
    <location>
        <begin position="403"/>
        <end position="456"/>
    </location>
</feature>
<evidence type="ECO:0000313" key="3">
    <source>
        <dbReference type="EMBL" id="PXW99875.1"/>
    </source>
</evidence>
<dbReference type="EMBL" id="QJJU01000039">
    <property type="protein sequence ID" value="PXW99875.1"/>
    <property type="molecule type" value="Genomic_DNA"/>
</dbReference>
<dbReference type="AlphaFoldDB" id="A0A318H697"/>
<dbReference type="PANTHER" id="PTHR42720:SF1">
    <property type="entry name" value="GLYCEROL 3-PHOSPHATE OXIDASE"/>
    <property type="match status" value="1"/>
</dbReference>
<dbReference type="Gene3D" id="3.30.9.10">
    <property type="entry name" value="D-Amino Acid Oxidase, subunit A, domain 2"/>
    <property type="match status" value="1"/>
</dbReference>
<reference evidence="3 4" key="2">
    <citation type="submission" date="2018-06" db="EMBL/GenBank/DDBJ databases">
        <title>Sequencing of bacterial isolates from soil warming experiment in Harvard Forest, Massachusetts, USA.</title>
        <authorList>
            <person name="Deangelis K.PhD."/>
        </authorList>
    </citation>
    <scope>NUCLEOTIDE SEQUENCE [LARGE SCALE GENOMIC DNA]</scope>
    <source>
        <strain evidence="3 4">GAS496</strain>
    </source>
</reference>
<dbReference type="PANTHER" id="PTHR42720">
    <property type="entry name" value="GLYCEROL-3-PHOSPHATE DEHYDROGENASE"/>
    <property type="match status" value="1"/>
</dbReference>
<name>A0A318H697_9MYCO</name>
<dbReference type="InterPro" id="IPR041854">
    <property type="entry name" value="BFD-like_2Fe2S-bd_dom_sf"/>
</dbReference>
<dbReference type="InterPro" id="IPR052745">
    <property type="entry name" value="G3P_Oxidase/Oxidoreductase"/>
</dbReference>
<dbReference type="RefSeq" id="WP_110319975.1">
    <property type="nucleotide sequence ID" value="NZ_QJJU01000039.1"/>
</dbReference>
<accession>A0A318H697</accession>
<dbReference type="SUPFAM" id="SSF51905">
    <property type="entry name" value="FAD/NAD(P)-binding domain"/>
    <property type="match status" value="1"/>
</dbReference>
<dbReference type="InterPro" id="IPR036188">
    <property type="entry name" value="FAD/NAD-bd_sf"/>
</dbReference>
<dbReference type="Gene3D" id="3.50.50.60">
    <property type="entry name" value="FAD/NAD(P)-binding domain"/>
    <property type="match status" value="1"/>
</dbReference>
<evidence type="ECO:0000259" key="1">
    <source>
        <dbReference type="Pfam" id="PF01266"/>
    </source>
</evidence>
<reference evidence="4" key="1">
    <citation type="submission" date="2018-05" db="EMBL/GenBank/DDBJ databases">
        <authorList>
            <person name="Deangelis K."/>
            <person name="Huntemann M."/>
            <person name="Clum A."/>
            <person name="Pillay M."/>
            <person name="Palaniappan K."/>
            <person name="Varghese N."/>
            <person name="Mikhailova N."/>
            <person name="Stamatis D."/>
            <person name="Reddy T."/>
            <person name="Daum C."/>
            <person name="Shapiro N."/>
            <person name="Ivanova N."/>
            <person name="Kyrpides N."/>
            <person name="Woyke T."/>
        </authorList>
    </citation>
    <scope>NUCLEOTIDE SEQUENCE [LARGE SCALE GENOMIC DNA]</scope>
    <source>
        <strain evidence="4">GAS496</strain>
    </source>
</reference>
<dbReference type="SUPFAM" id="SSF54373">
    <property type="entry name" value="FAD-linked reductases, C-terminal domain"/>
    <property type="match status" value="1"/>
</dbReference>
<evidence type="ECO:0000313" key="4">
    <source>
        <dbReference type="Proteomes" id="UP000247781"/>
    </source>
</evidence>
<dbReference type="InterPro" id="IPR007419">
    <property type="entry name" value="BFD-like_2Fe2S-bd_dom"/>
</dbReference>
<comment type="caution">
    <text evidence="3">The sequence shown here is derived from an EMBL/GenBank/DDBJ whole genome shotgun (WGS) entry which is preliminary data.</text>
</comment>
<protein>
    <submittedName>
        <fullName evidence="3">Glycerol-3-phosphate dehydrogenase</fullName>
    </submittedName>
</protein>
<dbReference type="Gene3D" id="1.10.10.1100">
    <property type="entry name" value="BFD-like [2Fe-2S]-binding domain"/>
    <property type="match status" value="1"/>
</dbReference>